<dbReference type="Gene3D" id="3.40.50.720">
    <property type="entry name" value="NAD(P)-binding Rossmann-like Domain"/>
    <property type="match status" value="1"/>
</dbReference>
<protein>
    <submittedName>
        <fullName evidence="4">3-oxoacyl-[acyl-carrier protein] reductase</fullName>
        <ecNumber evidence="4">1.1.1.100</ecNumber>
    </submittedName>
</protein>
<dbReference type="PRINTS" id="PR00080">
    <property type="entry name" value="SDRFAMILY"/>
</dbReference>
<keyword evidence="2 4" id="KW-0560">Oxidoreductase</keyword>
<dbReference type="FunFam" id="3.40.50.720:FF:000084">
    <property type="entry name" value="Short-chain dehydrogenase reductase"/>
    <property type="match status" value="1"/>
</dbReference>
<dbReference type="AlphaFoldDB" id="A0A6J4IUG4"/>
<dbReference type="PRINTS" id="PR00081">
    <property type="entry name" value="GDHRDH"/>
</dbReference>
<dbReference type="EMBL" id="CADCTO010000322">
    <property type="protein sequence ID" value="CAA9261987.1"/>
    <property type="molecule type" value="Genomic_DNA"/>
</dbReference>
<dbReference type="GO" id="GO:0004316">
    <property type="term" value="F:3-oxoacyl-[acyl-carrier-protein] reductase (NADPH) activity"/>
    <property type="evidence" value="ECO:0007669"/>
    <property type="project" value="UniProtKB-EC"/>
</dbReference>
<gene>
    <name evidence="4" type="ORF">AVDCRST_MAG63-2473</name>
</gene>
<evidence type="ECO:0000313" key="4">
    <source>
        <dbReference type="EMBL" id="CAA9261987.1"/>
    </source>
</evidence>
<evidence type="ECO:0000259" key="3">
    <source>
        <dbReference type="SMART" id="SM00822"/>
    </source>
</evidence>
<organism evidence="4">
    <name type="scientific">uncultured Armatimonadetes bacterium</name>
    <dbReference type="NCBI Taxonomy" id="157466"/>
    <lineage>
        <taxon>Bacteria</taxon>
        <taxon>Bacillati</taxon>
        <taxon>Armatimonadota</taxon>
        <taxon>environmental samples</taxon>
    </lineage>
</organism>
<sequence length="256" mass="27019">MGDRMSGKVAVITGSTGGLGEGIARRLAAEGARVVVSGRRAEEGEAVARGIAEAGGEAFFRRADVAREEDCVGLIEAAHERFGRLDVLVNNAAALAHHPFEELSTEQWDAAYAANVRGPMLLSRASIPHMRAGGGGSIINIGTTMAYRGGNLERIAYSSSKGALLTLTKVMAGALVKDHIRVNWVIVGWIATPQEVALRDRTHGDGDAFLKEMSEKRPMGRLETPDDIAAGVLYLASDESSHVTGGELNISGGLMI</sequence>
<dbReference type="SMART" id="SM00822">
    <property type="entry name" value="PKS_KR"/>
    <property type="match status" value="1"/>
</dbReference>
<dbReference type="EC" id="1.1.1.100" evidence="4"/>
<proteinExistence type="inferred from homology"/>
<evidence type="ECO:0000256" key="2">
    <source>
        <dbReference type="ARBA" id="ARBA00023002"/>
    </source>
</evidence>
<dbReference type="InterPro" id="IPR002347">
    <property type="entry name" value="SDR_fam"/>
</dbReference>
<dbReference type="PANTHER" id="PTHR43639:SF1">
    <property type="entry name" value="SHORT-CHAIN DEHYDROGENASE_REDUCTASE FAMILY PROTEIN"/>
    <property type="match status" value="1"/>
</dbReference>
<evidence type="ECO:0000256" key="1">
    <source>
        <dbReference type="ARBA" id="ARBA00006484"/>
    </source>
</evidence>
<reference evidence="4" key="1">
    <citation type="submission" date="2020-02" db="EMBL/GenBank/DDBJ databases">
        <authorList>
            <person name="Meier V. D."/>
        </authorList>
    </citation>
    <scope>NUCLEOTIDE SEQUENCE</scope>
    <source>
        <strain evidence="4">AVDCRST_MAG63</strain>
    </source>
</reference>
<dbReference type="InterPro" id="IPR057326">
    <property type="entry name" value="KR_dom"/>
</dbReference>
<dbReference type="CDD" id="cd05233">
    <property type="entry name" value="SDR_c"/>
    <property type="match status" value="1"/>
</dbReference>
<dbReference type="InterPro" id="IPR036291">
    <property type="entry name" value="NAD(P)-bd_dom_sf"/>
</dbReference>
<name>A0A6J4IUG4_9BACT</name>
<feature type="domain" description="Ketoreductase" evidence="3">
    <location>
        <begin position="8"/>
        <end position="196"/>
    </location>
</feature>
<dbReference type="SUPFAM" id="SSF51735">
    <property type="entry name" value="NAD(P)-binding Rossmann-fold domains"/>
    <property type="match status" value="1"/>
</dbReference>
<dbReference type="Pfam" id="PF13561">
    <property type="entry name" value="adh_short_C2"/>
    <property type="match status" value="1"/>
</dbReference>
<comment type="similarity">
    <text evidence="1">Belongs to the short-chain dehydrogenases/reductases (SDR) family.</text>
</comment>
<dbReference type="NCBIfam" id="NF005559">
    <property type="entry name" value="PRK07231.1"/>
    <property type="match status" value="1"/>
</dbReference>
<accession>A0A6J4IUG4</accession>
<dbReference type="PANTHER" id="PTHR43639">
    <property type="entry name" value="OXIDOREDUCTASE, SHORT-CHAIN DEHYDROGENASE/REDUCTASE FAMILY (AFU_ORTHOLOGUE AFUA_5G02870)"/>
    <property type="match status" value="1"/>
</dbReference>